<dbReference type="PANTHER" id="PTHR13847">
    <property type="entry name" value="SARCOSINE DEHYDROGENASE-RELATED"/>
    <property type="match status" value="1"/>
</dbReference>
<dbReference type="Gene3D" id="3.50.50.60">
    <property type="entry name" value="FAD/NAD(P)-binding domain"/>
    <property type="match status" value="1"/>
</dbReference>
<dbReference type="RefSeq" id="WP_306883405.1">
    <property type="nucleotide sequence ID" value="NZ_JAUSUL010000001.1"/>
</dbReference>
<name>A0AAE4AQW9_9HYPH</name>
<feature type="domain" description="FAD dependent oxidoreductase" evidence="2">
    <location>
        <begin position="9"/>
        <end position="349"/>
    </location>
</feature>
<dbReference type="InterPro" id="IPR006076">
    <property type="entry name" value="FAD-dep_OxRdtase"/>
</dbReference>
<dbReference type="Proteomes" id="UP001229244">
    <property type="component" value="Unassembled WGS sequence"/>
</dbReference>
<evidence type="ECO:0000313" key="4">
    <source>
        <dbReference type="Proteomes" id="UP001229244"/>
    </source>
</evidence>
<accession>A0AAE4AQW9</accession>
<keyword evidence="4" id="KW-1185">Reference proteome</keyword>
<dbReference type="Gene3D" id="3.30.9.10">
    <property type="entry name" value="D-Amino Acid Oxidase, subunit A, domain 2"/>
    <property type="match status" value="1"/>
</dbReference>
<keyword evidence="1 3" id="KW-0560">Oxidoreductase</keyword>
<dbReference type="GO" id="GO:0005737">
    <property type="term" value="C:cytoplasm"/>
    <property type="evidence" value="ECO:0007669"/>
    <property type="project" value="TreeGrafter"/>
</dbReference>
<gene>
    <name evidence="3" type="ORF">J2S73_000040</name>
</gene>
<dbReference type="EMBL" id="JAUSUL010000001">
    <property type="protein sequence ID" value="MDQ0313603.1"/>
    <property type="molecule type" value="Genomic_DNA"/>
</dbReference>
<evidence type="ECO:0000313" key="3">
    <source>
        <dbReference type="EMBL" id="MDQ0313603.1"/>
    </source>
</evidence>
<dbReference type="GO" id="GO:0016491">
    <property type="term" value="F:oxidoreductase activity"/>
    <property type="evidence" value="ECO:0007669"/>
    <property type="project" value="UniProtKB-KW"/>
</dbReference>
<reference evidence="3" key="1">
    <citation type="submission" date="2023-07" db="EMBL/GenBank/DDBJ databases">
        <title>Genomic Encyclopedia of Type Strains, Phase IV (KMG-IV): sequencing the most valuable type-strain genomes for metagenomic binning, comparative biology and taxonomic classification.</title>
        <authorList>
            <person name="Goeker M."/>
        </authorList>
    </citation>
    <scope>NUCLEOTIDE SEQUENCE</scope>
    <source>
        <strain evidence="3">DSM 21202</strain>
    </source>
</reference>
<evidence type="ECO:0000259" key="2">
    <source>
        <dbReference type="Pfam" id="PF01266"/>
    </source>
</evidence>
<protein>
    <submittedName>
        <fullName evidence="3">D-arginine dehydrogenase</fullName>
        <ecNumber evidence="3">1.4.99.6</ecNumber>
    </submittedName>
</protein>
<organism evidence="3 4">
    <name type="scientific">Amorphus orientalis</name>
    <dbReference type="NCBI Taxonomy" id="649198"/>
    <lineage>
        <taxon>Bacteria</taxon>
        <taxon>Pseudomonadati</taxon>
        <taxon>Pseudomonadota</taxon>
        <taxon>Alphaproteobacteria</taxon>
        <taxon>Hyphomicrobiales</taxon>
        <taxon>Amorphaceae</taxon>
        <taxon>Amorphus</taxon>
    </lineage>
</organism>
<sequence>MIEPSKSADIAVIGAGIAGASVAAELSATQRVVLIEREGQPGYHTTGRSAALFTETYGPPAIRALSRASAPFFDAPPGGFSDHPLLTPRGVLMIARKDQLASLDRLIAEVAPLGDVRRLSAEETRAMAPLLRADYVAAAMHEPGARDIDVHALHHGYLRWFRAHGGDLLTDADVRALTRDGAGWRIETSRGEVRADVVVNASGAWADQIAGLAGAAPVGLVPKRRTALTVAAPEGSDPNPWPMVVDVDEDFYLKPDAGRLLISPADETPSPPCDAQPDEYDVALCVDRVETAFDLSVRRIESRWAGLRSFVADKTPVVGFDPHVPGFFWLAGQGGYGIQSAPALARLAASVLQGRPIPADIADQGVTEADLRPERLDLAA</sequence>
<proteinExistence type="predicted"/>
<evidence type="ECO:0000256" key="1">
    <source>
        <dbReference type="ARBA" id="ARBA00023002"/>
    </source>
</evidence>
<dbReference type="EC" id="1.4.99.6" evidence="3"/>
<dbReference type="PANTHER" id="PTHR13847:SF287">
    <property type="entry name" value="FAD-DEPENDENT OXIDOREDUCTASE DOMAIN-CONTAINING PROTEIN 1"/>
    <property type="match status" value="1"/>
</dbReference>
<comment type="caution">
    <text evidence="3">The sequence shown here is derived from an EMBL/GenBank/DDBJ whole genome shotgun (WGS) entry which is preliminary data.</text>
</comment>
<dbReference type="AlphaFoldDB" id="A0AAE4AQW9"/>
<dbReference type="Pfam" id="PF01266">
    <property type="entry name" value="DAO"/>
    <property type="match status" value="1"/>
</dbReference>
<dbReference type="InterPro" id="IPR036188">
    <property type="entry name" value="FAD/NAD-bd_sf"/>
</dbReference>
<dbReference type="SUPFAM" id="SSF51905">
    <property type="entry name" value="FAD/NAD(P)-binding domain"/>
    <property type="match status" value="1"/>
</dbReference>